<dbReference type="Proteomes" id="UP000828251">
    <property type="component" value="Unassembled WGS sequence"/>
</dbReference>
<organism evidence="1 2">
    <name type="scientific">Gossypium stocksii</name>
    <dbReference type="NCBI Taxonomy" id="47602"/>
    <lineage>
        <taxon>Eukaryota</taxon>
        <taxon>Viridiplantae</taxon>
        <taxon>Streptophyta</taxon>
        <taxon>Embryophyta</taxon>
        <taxon>Tracheophyta</taxon>
        <taxon>Spermatophyta</taxon>
        <taxon>Magnoliopsida</taxon>
        <taxon>eudicotyledons</taxon>
        <taxon>Gunneridae</taxon>
        <taxon>Pentapetalae</taxon>
        <taxon>rosids</taxon>
        <taxon>malvids</taxon>
        <taxon>Malvales</taxon>
        <taxon>Malvaceae</taxon>
        <taxon>Malvoideae</taxon>
        <taxon>Gossypium</taxon>
    </lineage>
</organism>
<evidence type="ECO:0000313" key="2">
    <source>
        <dbReference type="Proteomes" id="UP000828251"/>
    </source>
</evidence>
<dbReference type="AlphaFoldDB" id="A0A9D3USY3"/>
<name>A0A9D3USY3_9ROSI</name>
<keyword evidence="2" id="KW-1185">Reference proteome</keyword>
<dbReference type="OrthoDB" id="1001852at2759"/>
<gene>
    <name evidence="1" type="ORF">J1N35_034479</name>
</gene>
<comment type="caution">
    <text evidence="1">The sequence shown here is derived from an EMBL/GenBank/DDBJ whole genome shotgun (WGS) entry which is preliminary data.</text>
</comment>
<sequence>MTSTSNSIMVGQSQVVNKPPCFNGANYLYWNTRMKFIQANDLAVWDIIMDSTSIPPKQEGEKRKQGKTNKSLRLMLLLGVMITYPTMKIKK</sequence>
<proteinExistence type="predicted"/>
<reference evidence="1 2" key="1">
    <citation type="journal article" date="2021" name="Plant Biotechnol. J.">
        <title>Multi-omics assisted identification of the key and species-specific regulatory components of drought-tolerant mechanisms in Gossypium stocksii.</title>
        <authorList>
            <person name="Yu D."/>
            <person name="Ke L."/>
            <person name="Zhang D."/>
            <person name="Wu Y."/>
            <person name="Sun Y."/>
            <person name="Mei J."/>
            <person name="Sun J."/>
            <person name="Sun Y."/>
        </authorList>
    </citation>
    <scope>NUCLEOTIDE SEQUENCE [LARGE SCALE GENOMIC DNA]</scope>
    <source>
        <strain evidence="2">cv. E1</strain>
        <tissue evidence="1">Leaf</tissue>
    </source>
</reference>
<dbReference type="EMBL" id="JAIQCV010000010">
    <property type="protein sequence ID" value="KAH1056414.1"/>
    <property type="molecule type" value="Genomic_DNA"/>
</dbReference>
<evidence type="ECO:0000313" key="1">
    <source>
        <dbReference type="EMBL" id="KAH1056414.1"/>
    </source>
</evidence>
<accession>A0A9D3USY3</accession>
<evidence type="ECO:0008006" key="3">
    <source>
        <dbReference type="Google" id="ProtNLM"/>
    </source>
</evidence>
<protein>
    <recommendedName>
        <fullName evidence="3">DUF4219 domain-containing protein</fullName>
    </recommendedName>
</protein>